<gene>
    <name evidence="2" type="ORF">AABB81_04520</name>
</gene>
<dbReference type="EMBL" id="JBCDNA010000001">
    <property type="protein sequence ID" value="MEL4455147.1"/>
    <property type="molecule type" value="Genomic_DNA"/>
</dbReference>
<dbReference type="SUPFAM" id="SSF53098">
    <property type="entry name" value="Ribonuclease H-like"/>
    <property type="match status" value="1"/>
</dbReference>
<dbReference type="InterPro" id="IPR006054">
    <property type="entry name" value="DnaQ"/>
</dbReference>
<reference evidence="2 3" key="1">
    <citation type="submission" date="2024-04" db="EMBL/GenBank/DDBJ databases">
        <title>whole genome sequencing of Lutimonas vermicola strain IMCC1616.</title>
        <authorList>
            <person name="Bae S.S."/>
        </authorList>
    </citation>
    <scope>NUCLEOTIDE SEQUENCE [LARGE SCALE GENOMIC DNA]</scope>
    <source>
        <strain evidence="2 3">IMCC1616</strain>
    </source>
</reference>
<feature type="domain" description="Exonuclease" evidence="1">
    <location>
        <begin position="2"/>
        <end position="167"/>
    </location>
</feature>
<organism evidence="2 3">
    <name type="scientific">Lutimonas vermicola</name>
    <dbReference type="NCBI Taxonomy" id="414288"/>
    <lineage>
        <taxon>Bacteria</taxon>
        <taxon>Pseudomonadati</taxon>
        <taxon>Bacteroidota</taxon>
        <taxon>Flavobacteriia</taxon>
        <taxon>Flavobacteriales</taxon>
        <taxon>Flavobacteriaceae</taxon>
        <taxon>Lutimonas</taxon>
    </lineage>
</organism>
<keyword evidence="3" id="KW-1185">Reference proteome</keyword>
<dbReference type="InterPro" id="IPR047296">
    <property type="entry name" value="GIY-YIG_UvrC_Cho"/>
</dbReference>
<evidence type="ECO:0000313" key="3">
    <source>
        <dbReference type="Proteomes" id="UP001474120"/>
    </source>
</evidence>
<dbReference type="RefSeq" id="WP_342158922.1">
    <property type="nucleotide sequence ID" value="NZ_JBCDNA010000001.1"/>
</dbReference>
<dbReference type="Proteomes" id="UP001474120">
    <property type="component" value="Unassembled WGS sequence"/>
</dbReference>
<keyword evidence="2" id="KW-0540">Nuclease</keyword>
<dbReference type="Pfam" id="PF00929">
    <property type="entry name" value="RNase_T"/>
    <property type="match status" value="1"/>
</dbReference>
<protein>
    <submittedName>
        <fullName evidence="2">Exonuclease domain-containing protein</fullName>
    </submittedName>
</protein>
<accession>A0ABU9KY76</accession>
<dbReference type="PANTHER" id="PTHR30231:SF37">
    <property type="entry name" value="EXODEOXYRIBONUCLEASE 10"/>
    <property type="match status" value="1"/>
</dbReference>
<dbReference type="NCBIfam" id="TIGR00573">
    <property type="entry name" value="dnaq"/>
    <property type="match status" value="1"/>
</dbReference>
<dbReference type="InterPro" id="IPR036397">
    <property type="entry name" value="RNaseH_sf"/>
</dbReference>
<keyword evidence="2" id="KW-0269">Exonuclease</keyword>
<dbReference type="InterPro" id="IPR013520">
    <property type="entry name" value="Ribonucl_H"/>
</dbReference>
<name>A0ABU9KY76_9FLAO</name>
<dbReference type="PANTHER" id="PTHR30231">
    <property type="entry name" value="DNA POLYMERASE III SUBUNIT EPSILON"/>
    <property type="match status" value="1"/>
</dbReference>
<proteinExistence type="predicted"/>
<dbReference type="Gene3D" id="3.40.1440.10">
    <property type="entry name" value="GIY-YIG endonuclease"/>
    <property type="match status" value="1"/>
</dbReference>
<evidence type="ECO:0000259" key="1">
    <source>
        <dbReference type="SMART" id="SM00479"/>
    </source>
</evidence>
<dbReference type="GO" id="GO:0004527">
    <property type="term" value="F:exonuclease activity"/>
    <property type="evidence" value="ECO:0007669"/>
    <property type="project" value="UniProtKB-KW"/>
</dbReference>
<dbReference type="InterPro" id="IPR012337">
    <property type="entry name" value="RNaseH-like_sf"/>
</dbReference>
<dbReference type="Gene3D" id="3.30.420.10">
    <property type="entry name" value="Ribonuclease H-like superfamily/Ribonuclease H"/>
    <property type="match status" value="1"/>
</dbReference>
<dbReference type="InterPro" id="IPR035901">
    <property type="entry name" value="GIY-YIG_endonuc_sf"/>
</dbReference>
<sequence>MNFAIIDVETTGGKFNEEGITEIAIHKFDGVDIVDSFISLINPERDIQPFVVNLTGINSKMLKNAPKFYEVAKRILEITEGCVMVAHNASFDYRVVRNEFARLGFQFDIPTLCSVELSKTLLPDLESYSLGKLCRTIGIPVSDRHRANGDALATLKLFEILLQKDKDKLIVKNTIKIGNERDLSEKLLTILDTLPVQSGLFYFHRYNGDIIYVGKGKNIQKLVNQVFLRTSSQTRTLLKEMDSVSFELTGSELMAQIKFEEAISRHRPKHNKNKKQSVESVMFNHENMILVDKGRNAGEKSVILIENNQFQGYAYAELRHQFNNLTVLKSLISGTEIHPVHNMIIKKYLSGNKVEKIIRF</sequence>
<comment type="caution">
    <text evidence="2">The sequence shown here is derived from an EMBL/GenBank/DDBJ whole genome shotgun (WGS) entry which is preliminary data.</text>
</comment>
<dbReference type="SMART" id="SM00479">
    <property type="entry name" value="EXOIII"/>
    <property type="match status" value="1"/>
</dbReference>
<keyword evidence="2" id="KW-0378">Hydrolase</keyword>
<evidence type="ECO:0000313" key="2">
    <source>
        <dbReference type="EMBL" id="MEL4455147.1"/>
    </source>
</evidence>
<dbReference type="CDD" id="cd06127">
    <property type="entry name" value="DEDDh"/>
    <property type="match status" value="1"/>
</dbReference>
<dbReference type="CDD" id="cd10434">
    <property type="entry name" value="GIY-YIG_UvrC_Cho"/>
    <property type="match status" value="1"/>
</dbReference>